<dbReference type="PaxDb" id="1148-1653131"/>
<dbReference type="PIR" id="S75486">
    <property type="entry name" value="S75486"/>
</dbReference>
<dbReference type="EnsemblBacteria" id="BAA18047">
    <property type="protein sequence ID" value="BAA18047"/>
    <property type="gene ID" value="BAA18047"/>
</dbReference>
<dbReference type="Gene3D" id="3.20.20.150">
    <property type="entry name" value="Divalent-metal-dependent TIM barrel enzymes"/>
    <property type="match status" value="1"/>
</dbReference>
<dbReference type="KEGG" id="syn:slr2110"/>
<keyword evidence="2" id="KW-1185">Reference proteome</keyword>
<dbReference type="STRING" id="1148.gene:10498918"/>
<evidence type="ECO:0000313" key="2">
    <source>
        <dbReference type="Proteomes" id="UP000001425"/>
    </source>
</evidence>
<sequence>MTDYQGYLELQQYLNFNLLLDVAHLKVSCNSLGLNFDEQLDKLLPLSNYVHLSDNDGKHDQNQGFTQDGELLHKLKKYDFTGKTITLEIYHQVETIQEQYQLIKQELGLTHDS</sequence>
<name>P73978_SYNY3</name>
<protein>
    <submittedName>
        <fullName evidence="1">Slr2110 protein</fullName>
    </submittedName>
</protein>
<dbReference type="InterPro" id="IPR036237">
    <property type="entry name" value="Xyl_isomerase-like_sf"/>
</dbReference>
<dbReference type="AlphaFoldDB" id="P73978"/>
<dbReference type="InParanoid" id="P73978"/>
<dbReference type="EMBL" id="BA000022">
    <property type="protein sequence ID" value="BAA18047.1"/>
    <property type="molecule type" value="Genomic_DNA"/>
</dbReference>
<proteinExistence type="predicted"/>
<reference evidence="1 2" key="2">
    <citation type="journal article" date="1996" name="DNA Res.">
        <title>Sequence analysis of the genome of the unicellular cyanobacterium Synechocystis sp. strain PCC6803. II. Sequence determination of the entire genome and assignment of potential protein-coding regions.</title>
        <authorList>
            <person name="Kaneko T."/>
            <person name="Sato S."/>
            <person name="Kotani H."/>
            <person name="Tanaka A."/>
            <person name="Asamizu E."/>
            <person name="Nakamura Y."/>
            <person name="Miyajima N."/>
            <person name="Hirosawa M."/>
            <person name="Sugiura M."/>
            <person name="Sasamoto S."/>
            <person name="Kimura T."/>
            <person name="Hosouchi T."/>
            <person name="Matsuno A."/>
            <person name="Muraki A."/>
            <person name="Nakazaki N."/>
            <person name="Naruo K."/>
            <person name="Okumura S."/>
            <person name="Shimpo S."/>
            <person name="Takeuchi C."/>
            <person name="Wada T."/>
            <person name="Watanabe A."/>
            <person name="Yamada M."/>
            <person name="Yasuda M."/>
            <person name="Tabata S."/>
        </authorList>
    </citation>
    <scope>NUCLEOTIDE SEQUENCE [LARGE SCALE GENOMIC DNA]</scope>
    <source>
        <strain evidence="2">ATCC 27184 / PCC 6803 / Kazusa</strain>
    </source>
</reference>
<gene>
    <name evidence="1" type="ordered locus">slr2110</name>
</gene>
<dbReference type="eggNOG" id="COG1082">
    <property type="taxonomic scope" value="Bacteria"/>
</dbReference>
<accession>P73978</accession>
<evidence type="ECO:0000313" key="1">
    <source>
        <dbReference type="EMBL" id="BAA18047.1"/>
    </source>
</evidence>
<organism evidence="1 2">
    <name type="scientific">Synechocystis sp. (strain ATCC 27184 / PCC 6803 / Kazusa)</name>
    <dbReference type="NCBI Taxonomy" id="1111708"/>
    <lineage>
        <taxon>Bacteria</taxon>
        <taxon>Bacillati</taxon>
        <taxon>Cyanobacteriota</taxon>
        <taxon>Cyanophyceae</taxon>
        <taxon>Synechococcales</taxon>
        <taxon>Merismopediaceae</taxon>
        <taxon>Synechocystis</taxon>
    </lineage>
</organism>
<dbReference type="Proteomes" id="UP000001425">
    <property type="component" value="Chromosome"/>
</dbReference>
<dbReference type="SUPFAM" id="SSF51658">
    <property type="entry name" value="Xylose isomerase-like"/>
    <property type="match status" value="1"/>
</dbReference>
<reference evidence="1 2" key="1">
    <citation type="journal article" date="1995" name="DNA Res.">
        <title>Sequence analysis of the genome of the unicellular cyanobacterium Synechocystis sp. strain PCC6803. I. Sequence features in the 1 Mb region from map positions 64% to 92% of the genome.</title>
        <authorList>
            <person name="Kaneko T."/>
            <person name="Tanaka A."/>
            <person name="Sato S."/>
            <person name="Kotani H."/>
            <person name="Sazuka T."/>
            <person name="Miyajima N."/>
            <person name="Sugiura M."/>
            <person name="Tabata S."/>
        </authorList>
    </citation>
    <scope>NUCLEOTIDE SEQUENCE [LARGE SCALE GENOMIC DNA]</scope>
    <source>
        <strain evidence="2">ATCC 27184 / PCC 6803 / Kazusa</strain>
    </source>
</reference>